<evidence type="ECO:0000313" key="4">
    <source>
        <dbReference type="EMBL" id="MBH0115061.1"/>
    </source>
</evidence>
<organism evidence="4 5">
    <name type="scientific">Novosphingobium aureum</name>
    <dbReference type="NCBI Taxonomy" id="2792964"/>
    <lineage>
        <taxon>Bacteria</taxon>
        <taxon>Pseudomonadati</taxon>
        <taxon>Pseudomonadota</taxon>
        <taxon>Alphaproteobacteria</taxon>
        <taxon>Sphingomonadales</taxon>
        <taxon>Sphingomonadaceae</taxon>
        <taxon>Novosphingobium</taxon>
    </lineage>
</organism>
<dbReference type="GO" id="GO:0016757">
    <property type="term" value="F:glycosyltransferase activity"/>
    <property type="evidence" value="ECO:0007669"/>
    <property type="project" value="InterPro"/>
</dbReference>
<name>A0A931MNC5_9SPHN</name>
<evidence type="ECO:0000259" key="3">
    <source>
        <dbReference type="Pfam" id="PF00534"/>
    </source>
</evidence>
<keyword evidence="2" id="KW-1133">Transmembrane helix</keyword>
<dbReference type="InterPro" id="IPR001296">
    <property type="entry name" value="Glyco_trans_1"/>
</dbReference>
<reference evidence="4" key="1">
    <citation type="submission" date="2020-11" db="EMBL/GenBank/DDBJ databases">
        <title>Novosphingobium aureum sp. nov., a marine bacterium isolated from sediment of a salt flat.</title>
        <authorList>
            <person name="Yoo Y."/>
            <person name="Kim J.-J."/>
        </authorList>
    </citation>
    <scope>NUCLEOTIDE SEQUENCE</scope>
    <source>
        <strain evidence="4">YJ-S2-02</strain>
    </source>
</reference>
<feature type="transmembrane region" description="Helical" evidence="2">
    <location>
        <begin position="148"/>
        <end position="166"/>
    </location>
</feature>
<evidence type="ECO:0000313" key="5">
    <source>
        <dbReference type="Proteomes" id="UP000617634"/>
    </source>
</evidence>
<dbReference type="AlphaFoldDB" id="A0A931MNC5"/>
<protein>
    <submittedName>
        <fullName evidence="4">Glycosyltransferase</fullName>
    </submittedName>
</protein>
<dbReference type="EMBL" id="JADZGI010000007">
    <property type="protein sequence ID" value="MBH0115061.1"/>
    <property type="molecule type" value="Genomic_DNA"/>
</dbReference>
<feature type="region of interest" description="Disordered" evidence="1">
    <location>
        <begin position="1"/>
        <end position="49"/>
    </location>
</feature>
<keyword evidence="5" id="KW-1185">Reference proteome</keyword>
<dbReference type="PANTHER" id="PTHR46401:SF8">
    <property type="entry name" value="BLL6006 PROTEIN"/>
    <property type="match status" value="1"/>
</dbReference>
<feature type="domain" description="Glycosyl transferase family 1" evidence="3">
    <location>
        <begin position="369"/>
        <end position="532"/>
    </location>
</feature>
<keyword evidence="2" id="KW-0812">Transmembrane</keyword>
<accession>A0A931MNC5</accession>
<dbReference type="RefSeq" id="WP_197167202.1">
    <property type="nucleotide sequence ID" value="NZ_JADZGI010000007.1"/>
</dbReference>
<dbReference type="Gene3D" id="3.40.50.2000">
    <property type="entry name" value="Glycogen Phosphorylase B"/>
    <property type="match status" value="1"/>
</dbReference>
<gene>
    <name evidence="4" type="ORF">I5E68_19125</name>
</gene>
<comment type="caution">
    <text evidence="4">The sequence shown here is derived from an EMBL/GenBank/DDBJ whole genome shotgun (WGS) entry which is preliminary data.</text>
</comment>
<dbReference type="CDD" id="cd03809">
    <property type="entry name" value="GT4_MtfB-like"/>
    <property type="match status" value="1"/>
</dbReference>
<sequence>MKHSSSTLAPVSPRAGVHPEALHDERRGREGPQRCEPEASDWPSPPARTGHERMRVMVEMRPALEGFAGIPQEVRLLFAGLRRIDELEVSGMLQTSHRMLSGGASPRQLRRNNRSQLLNRQSKVIVSLAETPFGPVIDRVARYLRRKLNALFLVILVSIGLGRIRLGHFDSRLFRDFAWRTLFDKTLPDSDFGTVASSRFRICSVPWHTMHLAGLSTLAWRKVALYPQLRSEDVDLFIAQTPYPGRISPRTRMIVRYHDAIPVLLPHTIPDKSIHQATHFHALQANVRAGAWFACVSEATRRDLLTLFPEAEARSVTIHNMVSPAYFPQEAAPEKVPGIIRARLHEGDAGKGVSVSPAFLTNTERENFYRRHLEGATLRYLLVVSTIEPRKNHNRLVSAWERIRAAADPDLKLVVVGGLGWDYQRTLARFSSWIERGQLFMLSAVPSPDLRVLYRNAQVTVCPSFAEGFDFSGVEAMRSGGCVIASDIAVHREVYDDAALYFSPYSTGALVDVLARALEGEAGEARRADLRRRGEVVARRYLPEAILPRWRDFLRQMGDKP</sequence>
<evidence type="ECO:0000256" key="1">
    <source>
        <dbReference type="SAM" id="MobiDB-lite"/>
    </source>
</evidence>
<evidence type="ECO:0000256" key="2">
    <source>
        <dbReference type="SAM" id="Phobius"/>
    </source>
</evidence>
<feature type="compositionally biased region" description="Basic and acidic residues" evidence="1">
    <location>
        <begin position="20"/>
        <end position="37"/>
    </location>
</feature>
<proteinExistence type="predicted"/>
<dbReference type="Pfam" id="PF00534">
    <property type="entry name" value="Glycos_transf_1"/>
    <property type="match status" value="1"/>
</dbReference>
<dbReference type="Proteomes" id="UP000617634">
    <property type="component" value="Unassembled WGS sequence"/>
</dbReference>
<keyword evidence="2" id="KW-0472">Membrane</keyword>
<dbReference type="PANTHER" id="PTHR46401">
    <property type="entry name" value="GLYCOSYLTRANSFERASE WBBK-RELATED"/>
    <property type="match status" value="1"/>
</dbReference>
<dbReference type="SUPFAM" id="SSF53756">
    <property type="entry name" value="UDP-Glycosyltransferase/glycogen phosphorylase"/>
    <property type="match status" value="1"/>
</dbReference>